<keyword evidence="2" id="KW-1185">Reference proteome</keyword>
<dbReference type="Pfam" id="PF13177">
    <property type="entry name" value="DNA_pol3_delta2"/>
    <property type="match status" value="1"/>
</dbReference>
<dbReference type="NCBIfam" id="TIGR00678">
    <property type="entry name" value="holB"/>
    <property type="match status" value="1"/>
</dbReference>
<dbReference type="InterPro" id="IPR004622">
    <property type="entry name" value="DNA_pol_HolB"/>
</dbReference>
<dbReference type="InterPro" id="IPR027417">
    <property type="entry name" value="P-loop_NTPase"/>
</dbReference>
<sequence>MDWQQLKDQQKTVEKVLRHAALRHELAHAYLFEGPRGTGKRDTALMLAQMLFCEAAEAFRPCGECRNCRRIASGNHPDVVWIRPEENAQTIKKEQVAFLLREFAYHGVESAHKVFILEEAEKLTVQAENSLLKFIEEPNPGTLAILVTSQIHQLLDTIVSRCQVLTFVPLSDKDLAERLVVDGQPRQLASLAAGLTHNYQSAVDLCHEQWFADAHSLVLQLTQRLQSSSEPILPFIYDKFYPLFNDMPRMTTGLDLLLLWYRDLLNLQLNRSENLFYAPVRETLERQMMALTTDQIVQFIEMILEARKQLNAHVNGLSVMERLMAQLGGIRS</sequence>
<dbReference type="GO" id="GO:0003887">
    <property type="term" value="F:DNA-directed DNA polymerase activity"/>
    <property type="evidence" value="ECO:0007669"/>
    <property type="project" value="UniProtKB-EC"/>
</dbReference>
<proteinExistence type="predicted"/>
<comment type="caution">
    <text evidence="1">The sequence shown here is derived from an EMBL/GenBank/DDBJ whole genome shotgun (WGS) entry which is preliminary data.</text>
</comment>
<dbReference type="Proteomes" id="UP000823201">
    <property type="component" value="Unassembled WGS sequence"/>
</dbReference>
<evidence type="ECO:0000313" key="1">
    <source>
        <dbReference type="EMBL" id="MBM7658805.1"/>
    </source>
</evidence>
<dbReference type="InterPro" id="IPR050238">
    <property type="entry name" value="DNA_Rep/Repair_Clamp_Loader"/>
</dbReference>
<dbReference type="SUPFAM" id="SSF52540">
    <property type="entry name" value="P-loop containing nucleoside triphosphate hydrolases"/>
    <property type="match status" value="1"/>
</dbReference>
<name>A0ABS2QBV8_9BACL</name>
<dbReference type="EMBL" id="JAFBEV010000024">
    <property type="protein sequence ID" value="MBM7658805.1"/>
    <property type="molecule type" value="Genomic_DNA"/>
</dbReference>
<dbReference type="Gene3D" id="3.40.50.300">
    <property type="entry name" value="P-loop containing nucleotide triphosphate hydrolases"/>
    <property type="match status" value="1"/>
</dbReference>
<keyword evidence="1" id="KW-0808">Transferase</keyword>
<protein>
    <submittedName>
        <fullName evidence="1">DNA polymerase-3 subunit delta</fullName>
        <ecNumber evidence="1">2.7.7.7</ecNumber>
    </submittedName>
</protein>
<organism evidence="1 2">
    <name type="scientific">Sporolactobacillus spathodeae</name>
    <dbReference type="NCBI Taxonomy" id="1465502"/>
    <lineage>
        <taxon>Bacteria</taxon>
        <taxon>Bacillati</taxon>
        <taxon>Bacillota</taxon>
        <taxon>Bacilli</taxon>
        <taxon>Bacillales</taxon>
        <taxon>Sporolactobacillaceae</taxon>
        <taxon>Sporolactobacillus</taxon>
    </lineage>
</organism>
<dbReference type="PANTHER" id="PTHR11669">
    <property type="entry name" value="REPLICATION FACTOR C / DNA POLYMERASE III GAMMA-TAU SUBUNIT"/>
    <property type="match status" value="1"/>
</dbReference>
<reference evidence="1 2" key="1">
    <citation type="submission" date="2021-01" db="EMBL/GenBank/DDBJ databases">
        <title>Genomic Encyclopedia of Type Strains, Phase IV (KMG-IV): sequencing the most valuable type-strain genomes for metagenomic binning, comparative biology and taxonomic classification.</title>
        <authorList>
            <person name="Goeker M."/>
        </authorList>
    </citation>
    <scope>NUCLEOTIDE SEQUENCE [LARGE SCALE GENOMIC DNA]</scope>
    <source>
        <strain evidence="1 2">DSM 100968</strain>
    </source>
</reference>
<dbReference type="NCBIfam" id="NF005972">
    <property type="entry name" value="PRK08058.1"/>
    <property type="match status" value="1"/>
</dbReference>
<keyword evidence="1" id="KW-0548">Nucleotidyltransferase</keyword>
<dbReference type="RefSeq" id="WP_205007358.1">
    <property type="nucleotide sequence ID" value="NZ_CBCRXA010000019.1"/>
</dbReference>
<gene>
    <name evidence="1" type="ORF">JOC27_002268</name>
</gene>
<dbReference type="EC" id="2.7.7.7" evidence="1"/>
<accession>A0ABS2QBV8</accession>
<dbReference type="PANTHER" id="PTHR11669:SF8">
    <property type="entry name" value="DNA POLYMERASE III SUBUNIT DELTA"/>
    <property type="match status" value="1"/>
</dbReference>
<evidence type="ECO:0000313" key="2">
    <source>
        <dbReference type="Proteomes" id="UP000823201"/>
    </source>
</evidence>